<gene>
    <name evidence="1" type="ORF">F5X68DRAFT_242281</name>
</gene>
<organism evidence="1 2">
    <name type="scientific">Plectosphaerella plurivora</name>
    <dbReference type="NCBI Taxonomy" id="936078"/>
    <lineage>
        <taxon>Eukaryota</taxon>
        <taxon>Fungi</taxon>
        <taxon>Dikarya</taxon>
        <taxon>Ascomycota</taxon>
        <taxon>Pezizomycotina</taxon>
        <taxon>Sordariomycetes</taxon>
        <taxon>Hypocreomycetidae</taxon>
        <taxon>Glomerellales</taxon>
        <taxon>Plectosphaerellaceae</taxon>
        <taxon>Plectosphaerella</taxon>
    </lineage>
</organism>
<evidence type="ECO:0000313" key="1">
    <source>
        <dbReference type="EMBL" id="KAH6683485.1"/>
    </source>
</evidence>
<sequence>MALTVLLGLAAPSYLLLVRLLRYRRMESLQESFGRDGRPLSRMTAEEAHRIVEALQTLEFPQAFGKARQMALLKAGGITTMSKLFAATGQNNRRNAGKRAVDTEIVLREAQTNPRNSERYAQAVARMNFLHARYRRAGKITDNDLLHTLGDGLAEIFTVVDRDEWRRLTDVERCAIGVFHKNLAEDMDIPLDPLPSSDQGWTDGLHFARELKQWTIEYEERVARPTETNDQYVRVYVDSAVSSLPGFVRTMLRGTLGMDLDDVMRESLCIEAPGPLLRAALIVKREIRRLILRHLCLPRSASRPIKLLQATPDPKTKMYAFERKGLQPWYVKPTISSVWGPQALLFKLLGGRTPGSRGDRYKPQGYDLRTIGPEPQHGKGLEEMEADAKNIMARTVGCPFGARARIDSKVR</sequence>
<dbReference type="AlphaFoldDB" id="A0A9P8V7Z2"/>
<reference evidence="1" key="1">
    <citation type="journal article" date="2021" name="Nat. Commun.">
        <title>Genetic determinants of endophytism in the Arabidopsis root mycobiome.</title>
        <authorList>
            <person name="Mesny F."/>
            <person name="Miyauchi S."/>
            <person name="Thiergart T."/>
            <person name="Pickel B."/>
            <person name="Atanasova L."/>
            <person name="Karlsson M."/>
            <person name="Huettel B."/>
            <person name="Barry K.W."/>
            <person name="Haridas S."/>
            <person name="Chen C."/>
            <person name="Bauer D."/>
            <person name="Andreopoulos W."/>
            <person name="Pangilinan J."/>
            <person name="LaButti K."/>
            <person name="Riley R."/>
            <person name="Lipzen A."/>
            <person name="Clum A."/>
            <person name="Drula E."/>
            <person name="Henrissat B."/>
            <person name="Kohler A."/>
            <person name="Grigoriev I.V."/>
            <person name="Martin F.M."/>
            <person name="Hacquard S."/>
        </authorList>
    </citation>
    <scope>NUCLEOTIDE SEQUENCE</scope>
    <source>
        <strain evidence="1">MPI-SDFR-AT-0117</strain>
    </source>
</reference>
<accession>A0A9P8V7Z2</accession>
<dbReference type="Proteomes" id="UP000770015">
    <property type="component" value="Unassembled WGS sequence"/>
</dbReference>
<dbReference type="GO" id="GO:0016491">
    <property type="term" value="F:oxidoreductase activity"/>
    <property type="evidence" value="ECO:0007669"/>
    <property type="project" value="InterPro"/>
</dbReference>
<dbReference type="EMBL" id="JAGSXJ010000017">
    <property type="protein sequence ID" value="KAH6683485.1"/>
    <property type="molecule type" value="Genomic_DNA"/>
</dbReference>
<dbReference type="PANTHER" id="PTHR36124">
    <property type="match status" value="1"/>
</dbReference>
<evidence type="ECO:0008006" key="3">
    <source>
        <dbReference type="Google" id="ProtNLM"/>
    </source>
</evidence>
<name>A0A9P8V7Z2_9PEZI</name>
<evidence type="ECO:0000313" key="2">
    <source>
        <dbReference type="Proteomes" id="UP000770015"/>
    </source>
</evidence>
<protein>
    <recommendedName>
        <fullName evidence="3">ER-bound oxygenase mpaB/mpaB'/Rubber oxygenase catalytic domain-containing protein</fullName>
    </recommendedName>
</protein>
<dbReference type="OrthoDB" id="545169at2759"/>
<keyword evidence="2" id="KW-1185">Reference proteome</keyword>
<dbReference type="PANTHER" id="PTHR36124:SF4">
    <property type="entry name" value="ER-BOUND OXYGENASE MPAB_MPAB'_RUBBER OXYGENASE CATALYTIC DOMAIN-CONTAINING PROTEIN"/>
    <property type="match status" value="1"/>
</dbReference>
<comment type="caution">
    <text evidence="1">The sequence shown here is derived from an EMBL/GenBank/DDBJ whole genome shotgun (WGS) entry which is preliminary data.</text>
</comment>
<dbReference type="InterPro" id="IPR046366">
    <property type="entry name" value="MPAB"/>
</dbReference>
<proteinExistence type="predicted"/>